<name>A0A0P6YID5_9CHLR</name>
<evidence type="ECO:0000313" key="4">
    <source>
        <dbReference type="EMBL" id="KPL90286.1"/>
    </source>
</evidence>
<feature type="domain" description="F5/8 type C" evidence="2">
    <location>
        <begin position="30"/>
        <end position="165"/>
    </location>
</feature>
<gene>
    <name evidence="4" type="ORF">SE18_06575</name>
</gene>
<dbReference type="Gene3D" id="2.60.120.200">
    <property type="match status" value="1"/>
</dbReference>
<proteinExistence type="inferred from homology"/>
<dbReference type="InterPro" id="IPR008979">
    <property type="entry name" value="Galactose-bd-like_sf"/>
</dbReference>
<evidence type="ECO:0000313" key="5">
    <source>
        <dbReference type="Proteomes" id="UP000050277"/>
    </source>
</evidence>
<evidence type="ECO:0000259" key="2">
    <source>
        <dbReference type="PROSITE" id="PS50022"/>
    </source>
</evidence>
<dbReference type="OrthoDB" id="9809583at2"/>
<protein>
    <submittedName>
        <fullName evidence="4">Uncharacterized protein</fullName>
    </submittedName>
</protein>
<dbReference type="STRING" id="70996.SE18_06575"/>
<dbReference type="PANTHER" id="PTHR10963:SF55">
    <property type="entry name" value="GLYCOSIDE HYDROLASE FAMILY 16 PROTEIN"/>
    <property type="match status" value="1"/>
</dbReference>
<comment type="similarity">
    <text evidence="1">Belongs to the glycosyl hydrolase 16 family.</text>
</comment>
<dbReference type="PANTHER" id="PTHR10963">
    <property type="entry name" value="GLYCOSYL HYDROLASE-RELATED"/>
    <property type="match status" value="1"/>
</dbReference>
<dbReference type="CDD" id="cd08023">
    <property type="entry name" value="GH16_laminarinase_like"/>
    <property type="match status" value="1"/>
</dbReference>
<dbReference type="GO" id="GO:0005975">
    <property type="term" value="P:carbohydrate metabolic process"/>
    <property type="evidence" value="ECO:0007669"/>
    <property type="project" value="InterPro"/>
</dbReference>
<reference evidence="4 5" key="1">
    <citation type="submission" date="2015-07" db="EMBL/GenBank/DDBJ databases">
        <title>Whole genome sequence of Herpetosiphon geysericola DSM 7119.</title>
        <authorList>
            <person name="Hemp J."/>
            <person name="Ward L.M."/>
            <person name="Pace L.A."/>
            <person name="Fischer W.W."/>
        </authorList>
    </citation>
    <scope>NUCLEOTIDE SEQUENCE [LARGE SCALE GENOMIC DNA]</scope>
    <source>
        <strain evidence="4 5">DSM 7119</strain>
    </source>
</reference>
<dbReference type="GO" id="GO:0004553">
    <property type="term" value="F:hydrolase activity, hydrolyzing O-glycosyl compounds"/>
    <property type="evidence" value="ECO:0007669"/>
    <property type="project" value="InterPro"/>
</dbReference>
<dbReference type="Gene3D" id="2.60.120.260">
    <property type="entry name" value="Galactose-binding domain-like"/>
    <property type="match status" value="2"/>
</dbReference>
<dbReference type="PROSITE" id="PS50022">
    <property type="entry name" value="FA58C_3"/>
    <property type="match status" value="2"/>
</dbReference>
<dbReference type="SUPFAM" id="SSF49899">
    <property type="entry name" value="Concanavalin A-like lectins/glucanases"/>
    <property type="match status" value="1"/>
</dbReference>
<comment type="caution">
    <text evidence="4">The sequence shown here is derived from an EMBL/GenBank/DDBJ whole genome shotgun (WGS) entry which is preliminary data.</text>
</comment>
<dbReference type="AlphaFoldDB" id="A0A0P6YID5"/>
<dbReference type="InterPro" id="IPR013320">
    <property type="entry name" value="ConA-like_dom_sf"/>
</dbReference>
<dbReference type="InterPro" id="IPR050546">
    <property type="entry name" value="Glycosyl_Hydrlase_16"/>
</dbReference>
<accession>A0A0P6YID5</accession>
<evidence type="ECO:0000259" key="3">
    <source>
        <dbReference type="PROSITE" id="PS51762"/>
    </source>
</evidence>
<dbReference type="SUPFAM" id="SSF49785">
    <property type="entry name" value="Galactose-binding domain-like"/>
    <property type="match status" value="2"/>
</dbReference>
<dbReference type="InterPro" id="IPR000757">
    <property type="entry name" value="Beta-glucanase-like"/>
</dbReference>
<dbReference type="Proteomes" id="UP000050277">
    <property type="component" value="Unassembled WGS sequence"/>
</dbReference>
<dbReference type="Pfam" id="PF00722">
    <property type="entry name" value="Glyco_hydro_16"/>
    <property type="match status" value="1"/>
</dbReference>
<organism evidence="4 5">
    <name type="scientific">Herpetosiphon geysericola</name>
    <dbReference type="NCBI Taxonomy" id="70996"/>
    <lineage>
        <taxon>Bacteria</taxon>
        <taxon>Bacillati</taxon>
        <taxon>Chloroflexota</taxon>
        <taxon>Chloroflexia</taxon>
        <taxon>Herpetosiphonales</taxon>
        <taxon>Herpetosiphonaceae</taxon>
        <taxon>Herpetosiphon</taxon>
    </lineage>
</organism>
<keyword evidence="5" id="KW-1185">Reference proteome</keyword>
<dbReference type="PROSITE" id="PS51762">
    <property type="entry name" value="GH16_2"/>
    <property type="match status" value="1"/>
</dbReference>
<dbReference type="RefSeq" id="WP_054533637.1">
    <property type="nucleotide sequence ID" value="NZ_LGKP01000012.1"/>
</dbReference>
<feature type="domain" description="F5/8 type C" evidence="2">
    <location>
        <begin position="178"/>
        <end position="321"/>
    </location>
</feature>
<dbReference type="EMBL" id="LGKP01000012">
    <property type="protein sequence ID" value="KPL90286.1"/>
    <property type="molecule type" value="Genomic_DNA"/>
</dbReference>
<dbReference type="PATRIC" id="fig|70996.4.peg.4670"/>
<dbReference type="InterPro" id="IPR000421">
    <property type="entry name" value="FA58C"/>
</dbReference>
<dbReference type="Pfam" id="PF00754">
    <property type="entry name" value="F5_F8_type_C"/>
    <property type="match status" value="2"/>
</dbReference>
<sequence>MFLNGRFSVRGGSRLALLACLLLSPMLFLSKPQSTFAATNLALGKTALASSNENADFRAALALDGNLNTRWSSSFADGQWLRVDLGSVQSFNRIVLRWEAAYASSYRIQTSNDASTWTTIQTISNSDGNLDDLSISGTGRYLRIESITRATQYGISLFEVEVYSGSIQPTVQPTAQPTTIPNSCPTSSNIALNKPAYAWFYESKTSTPAQAVDGNATTTRWSHLWYPSGPVNAWLYVDLGSTNATINRVRILWEAAFAADYQIQISNDRSNWTTLRSVVGNTQTNNDYNLTPVTGRYLRINMTKKATEYGYSIWELEVYGCNAGNPSYDPAPAPLTGSYSRVWVENFDGNSLNMSNWAYDNDVHVNGEQQQYTSNNVAVSGGTLKITARKETANGYPFTSGRIFGLGRQSFLYGKMIARMKMPVGEGYWPAFWMMGANINQVGWPGNGELDIMENIGYGNWTSGALHGPGYWGAGSAGGLVNLPAGQTTGDWHTYAVEWDPTFIKWFVDDREILSFTRAQIIADYGQWTYDNPKFFILNLALGGEYPAGYNGCTGNPLPAGCAYFGVKQSTVDSIVAGNGLLEVDYVEVWQKPALAAQYLPLAQQSK</sequence>
<evidence type="ECO:0000256" key="1">
    <source>
        <dbReference type="ARBA" id="ARBA00006865"/>
    </source>
</evidence>
<feature type="domain" description="GH16" evidence="3">
    <location>
        <begin position="326"/>
        <end position="595"/>
    </location>
</feature>